<name>A0AAJ6ZYW2_PAPXU</name>
<dbReference type="RefSeq" id="XP_013182242.1">
    <property type="nucleotide sequence ID" value="XM_013326788.1"/>
</dbReference>
<organism evidence="2">
    <name type="scientific">Papilio xuthus</name>
    <name type="common">Asian swallowtail butterfly</name>
    <dbReference type="NCBI Taxonomy" id="66420"/>
    <lineage>
        <taxon>Eukaryota</taxon>
        <taxon>Metazoa</taxon>
        <taxon>Ecdysozoa</taxon>
        <taxon>Arthropoda</taxon>
        <taxon>Hexapoda</taxon>
        <taxon>Insecta</taxon>
        <taxon>Pterygota</taxon>
        <taxon>Neoptera</taxon>
        <taxon>Endopterygota</taxon>
        <taxon>Lepidoptera</taxon>
        <taxon>Glossata</taxon>
        <taxon>Ditrysia</taxon>
        <taxon>Papilionoidea</taxon>
        <taxon>Papilionidae</taxon>
        <taxon>Papilioninae</taxon>
        <taxon>Papilio</taxon>
    </lineage>
</organism>
<keyword evidence="1" id="KW-0812">Transmembrane</keyword>
<dbReference type="GeneID" id="106128411"/>
<feature type="transmembrane region" description="Helical" evidence="1">
    <location>
        <begin position="137"/>
        <end position="159"/>
    </location>
</feature>
<evidence type="ECO:0000313" key="2">
    <source>
        <dbReference type="RefSeq" id="XP_013182242.1"/>
    </source>
</evidence>
<feature type="transmembrane region" description="Helical" evidence="1">
    <location>
        <begin position="76"/>
        <end position="96"/>
    </location>
</feature>
<dbReference type="AlphaFoldDB" id="A0AAJ6ZYW2"/>
<reference evidence="2" key="1">
    <citation type="submission" date="2025-08" db="UniProtKB">
        <authorList>
            <consortium name="RefSeq"/>
        </authorList>
    </citation>
    <scope>IDENTIFICATION</scope>
</reference>
<sequence length="219" mass="24955">MALVYSCCFWFSLRLGGIIIALFSIIQALIVLTISCVGYSNPKNIEEKITFWVNDLNLIFTKEFVNNLRSDPTKTLGLIILLTCIYIIICMMYVYGAYKCNNVLMMPYIVAELVRLIAFTVLVITLLLTLKKNTMDIGLLIGASVLGGFILLGMFYLWVCAANLPIVINEKEHDEYVATITKLEELLQETKPKTLIGFDYVPRSNYNEALYSKHIHRFQ</sequence>
<dbReference type="KEGG" id="pxu:106128411"/>
<evidence type="ECO:0000256" key="1">
    <source>
        <dbReference type="SAM" id="Phobius"/>
    </source>
</evidence>
<feature type="transmembrane region" description="Helical" evidence="1">
    <location>
        <begin position="108"/>
        <end position="130"/>
    </location>
</feature>
<gene>
    <name evidence="2" type="primary">LOC106128411</name>
</gene>
<keyword evidence="1" id="KW-0472">Membrane</keyword>
<dbReference type="Proteomes" id="UP000694872">
    <property type="component" value="Unplaced"/>
</dbReference>
<protein>
    <submittedName>
        <fullName evidence="2">Uncharacterized protein LOC106128411 isoform X1</fullName>
    </submittedName>
</protein>
<keyword evidence="1" id="KW-1133">Transmembrane helix</keyword>
<feature type="transmembrane region" description="Helical" evidence="1">
    <location>
        <begin position="15"/>
        <end position="39"/>
    </location>
</feature>
<proteinExistence type="predicted"/>
<accession>A0AAJ6ZYW2</accession>